<dbReference type="InterPro" id="IPR009081">
    <property type="entry name" value="PP-bd_ACP"/>
</dbReference>
<dbReference type="Pfam" id="PF00550">
    <property type="entry name" value="PP-binding"/>
    <property type="match status" value="1"/>
</dbReference>
<dbReference type="InterPro" id="IPR006162">
    <property type="entry name" value="Ppantetheine_attach_site"/>
</dbReference>
<accession>A0ABW2JUN3</accession>
<dbReference type="RefSeq" id="WP_381838074.1">
    <property type="nucleotide sequence ID" value="NZ_JBHTCF010000020.1"/>
</dbReference>
<keyword evidence="1" id="KW-0596">Phosphopantetheine</keyword>
<dbReference type="SUPFAM" id="SSF47336">
    <property type="entry name" value="ACP-like"/>
    <property type="match status" value="1"/>
</dbReference>
<keyword evidence="2" id="KW-0597">Phosphoprotein</keyword>
<evidence type="ECO:0000256" key="1">
    <source>
        <dbReference type="ARBA" id="ARBA00022450"/>
    </source>
</evidence>
<dbReference type="InterPro" id="IPR036736">
    <property type="entry name" value="ACP-like_sf"/>
</dbReference>
<proteinExistence type="predicted"/>
<dbReference type="EMBL" id="JBHTCF010000020">
    <property type="protein sequence ID" value="MFC7309290.1"/>
    <property type="molecule type" value="Genomic_DNA"/>
</dbReference>
<name>A0ABW2JUN3_9ACTN</name>
<evidence type="ECO:0000313" key="4">
    <source>
        <dbReference type="EMBL" id="MFC7309290.1"/>
    </source>
</evidence>
<evidence type="ECO:0000313" key="5">
    <source>
        <dbReference type="Proteomes" id="UP001596523"/>
    </source>
</evidence>
<keyword evidence="5" id="KW-1185">Reference proteome</keyword>
<feature type="domain" description="Carrier" evidence="3">
    <location>
        <begin position="3"/>
        <end position="80"/>
    </location>
</feature>
<protein>
    <submittedName>
        <fullName evidence="4">Acyl carrier protein</fullName>
    </submittedName>
</protein>
<gene>
    <name evidence="4" type="ORF">ACFQVC_34410</name>
</gene>
<evidence type="ECO:0000256" key="2">
    <source>
        <dbReference type="ARBA" id="ARBA00022553"/>
    </source>
</evidence>
<dbReference type="PROSITE" id="PS00012">
    <property type="entry name" value="PHOSPHOPANTETHEINE"/>
    <property type="match status" value="1"/>
</dbReference>
<dbReference type="PROSITE" id="PS50075">
    <property type="entry name" value="CARRIER"/>
    <property type="match status" value="1"/>
</dbReference>
<dbReference type="Proteomes" id="UP001596523">
    <property type="component" value="Unassembled WGS sequence"/>
</dbReference>
<organism evidence="4 5">
    <name type="scientific">Streptomyces monticola</name>
    <dbReference type="NCBI Taxonomy" id="2666263"/>
    <lineage>
        <taxon>Bacteria</taxon>
        <taxon>Bacillati</taxon>
        <taxon>Actinomycetota</taxon>
        <taxon>Actinomycetes</taxon>
        <taxon>Kitasatosporales</taxon>
        <taxon>Streptomycetaceae</taxon>
        <taxon>Streptomyces</taxon>
    </lineage>
</organism>
<evidence type="ECO:0000259" key="3">
    <source>
        <dbReference type="PROSITE" id="PS50075"/>
    </source>
</evidence>
<dbReference type="Gene3D" id="1.10.1200.10">
    <property type="entry name" value="ACP-like"/>
    <property type="match status" value="1"/>
</dbReference>
<sequence length="94" mass="10032">MDARIDPRLTELLTPFLKFLGDQEVTADSSLRDLGLDSMQAIELLFAVEDTFGVTLPDDDMNDETFATAGSLWAVVSAAIDAQQPGGGTQELAA</sequence>
<comment type="caution">
    <text evidence="4">The sequence shown here is derived from an EMBL/GenBank/DDBJ whole genome shotgun (WGS) entry which is preliminary data.</text>
</comment>
<reference evidence="5" key="1">
    <citation type="journal article" date="2019" name="Int. J. Syst. Evol. Microbiol.">
        <title>The Global Catalogue of Microorganisms (GCM) 10K type strain sequencing project: providing services to taxonomists for standard genome sequencing and annotation.</title>
        <authorList>
            <consortium name="The Broad Institute Genomics Platform"/>
            <consortium name="The Broad Institute Genome Sequencing Center for Infectious Disease"/>
            <person name="Wu L."/>
            <person name="Ma J."/>
        </authorList>
    </citation>
    <scope>NUCLEOTIDE SEQUENCE [LARGE SCALE GENOMIC DNA]</scope>
    <source>
        <strain evidence="5">SYNS20</strain>
    </source>
</reference>